<comment type="caution">
    <text evidence="1">The sequence shown here is derived from an EMBL/GenBank/DDBJ whole genome shotgun (WGS) entry which is preliminary data.</text>
</comment>
<evidence type="ECO:0000313" key="2">
    <source>
        <dbReference type="Proteomes" id="UP001432027"/>
    </source>
</evidence>
<accession>A0AAV5TVC8</accession>
<dbReference type="Proteomes" id="UP001432027">
    <property type="component" value="Unassembled WGS sequence"/>
</dbReference>
<name>A0AAV5TVC8_9BILA</name>
<dbReference type="AlphaFoldDB" id="A0AAV5TVC8"/>
<dbReference type="EMBL" id="BTSX01000005">
    <property type="protein sequence ID" value="GMS98196.1"/>
    <property type="molecule type" value="Genomic_DNA"/>
</dbReference>
<sequence>MYALTSKAPTPGHENKINSVEEDSVAAQLIGEPLFKNIQVALIISTKAILISHADPAQPERNGGLVALHQLGFVSFAGAGNAQHPDLFGYIAKVKED</sequence>
<dbReference type="CDD" id="cd00934">
    <property type="entry name" value="PTB"/>
    <property type="match status" value="1"/>
</dbReference>
<proteinExistence type="predicted"/>
<evidence type="ECO:0000313" key="1">
    <source>
        <dbReference type="EMBL" id="GMS98196.1"/>
    </source>
</evidence>
<keyword evidence="2" id="KW-1185">Reference proteome</keyword>
<feature type="non-terminal residue" evidence="1">
    <location>
        <position position="97"/>
    </location>
</feature>
<protein>
    <submittedName>
        <fullName evidence="1">Uncharacterized protein</fullName>
    </submittedName>
</protein>
<gene>
    <name evidence="1" type="ORF">PENTCL1PPCAC_20371</name>
</gene>
<dbReference type="SUPFAM" id="SSF50729">
    <property type="entry name" value="PH domain-like"/>
    <property type="match status" value="1"/>
</dbReference>
<reference evidence="1" key="1">
    <citation type="submission" date="2023-10" db="EMBL/GenBank/DDBJ databases">
        <title>Genome assembly of Pristionchus species.</title>
        <authorList>
            <person name="Yoshida K."/>
            <person name="Sommer R.J."/>
        </authorList>
    </citation>
    <scope>NUCLEOTIDE SEQUENCE</scope>
    <source>
        <strain evidence="1">RS0144</strain>
    </source>
</reference>
<organism evidence="1 2">
    <name type="scientific">Pristionchus entomophagus</name>
    <dbReference type="NCBI Taxonomy" id="358040"/>
    <lineage>
        <taxon>Eukaryota</taxon>
        <taxon>Metazoa</taxon>
        <taxon>Ecdysozoa</taxon>
        <taxon>Nematoda</taxon>
        <taxon>Chromadorea</taxon>
        <taxon>Rhabditida</taxon>
        <taxon>Rhabditina</taxon>
        <taxon>Diplogasteromorpha</taxon>
        <taxon>Diplogasteroidea</taxon>
        <taxon>Neodiplogasteridae</taxon>
        <taxon>Pristionchus</taxon>
    </lineage>
</organism>